<accession>A0AAV2MS27</accession>
<feature type="region of interest" description="Disordered" evidence="1">
    <location>
        <begin position="63"/>
        <end position="85"/>
    </location>
</feature>
<protein>
    <submittedName>
        <fullName evidence="2">Uncharacterized protein</fullName>
    </submittedName>
</protein>
<keyword evidence="3" id="KW-1185">Reference proteome</keyword>
<dbReference type="EMBL" id="OZ035831">
    <property type="protein sequence ID" value="CAL1616377.1"/>
    <property type="molecule type" value="Genomic_DNA"/>
</dbReference>
<name>A0AAV2MS27_KNICA</name>
<organism evidence="2 3">
    <name type="scientific">Knipowitschia caucasica</name>
    <name type="common">Caucasian dwarf goby</name>
    <name type="synonym">Pomatoschistus caucasicus</name>
    <dbReference type="NCBI Taxonomy" id="637954"/>
    <lineage>
        <taxon>Eukaryota</taxon>
        <taxon>Metazoa</taxon>
        <taxon>Chordata</taxon>
        <taxon>Craniata</taxon>
        <taxon>Vertebrata</taxon>
        <taxon>Euteleostomi</taxon>
        <taxon>Actinopterygii</taxon>
        <taxon>Neopterygii</taxon>
        <taxon>Teleostei</taxon>
        <taxon>Neoteleostei</taxon>
        <taxon>Acanthomorphata</taxon>
        <taxon>Gobiaria</taxon>
        <taxon>Gobiiformes</taxon>
        <taxon>Gobioidei</taxon>
        <taxon>Gobiidae</taxon>
        <taxon>Gobiinae</taxon>
        <taxon>Knipowitschia</taxon>
    </lineage>
</organism>
<proteinExistence type="predicted"/>
<evidence type="ECO:0000256" key="1">
    <source>
        <dbReference type="SAM" id="MobiDB-lite"/>
    </source>
</evidence>
<dbReference type="AlphaFoldDB" id="A0AAV2MS27"/>
<evidence type="ECO:0000313" key="3">
    <source>
        <dbReference type="Proteomes" id="UP001497482"/>
    </source>
</evidence>
<feature type="compositionally biased region" description="Polar residues" evidence="1">
    <location>
        <begin position="63"/>
        <end position="72"/>
    </location>
</feature>
<reference evidence="2 3" key="1">
    <citation type="submission" date="2024-04" db="EMBL/GenBank/DDBJ databases">
        <authorList>
            <person name="Waldvogel A.-M."/>
            <person name="Schoenle A."/>
        </authorList>
    </citation>
    <scope>NUCLEOTIDE SEQUENCE [LARGE SCALE GENOMIC DNA]</scope>
</reference>
<evidence type="ECO:0000313" key="2">
    <source>
        <dbReference type="EMBL" id="CAL1616377.1"/>
    </source>
</evidence>
<sequence length="171" mass="18253">MCAAEILPVGCGCGRSGGLFPLSLAHFTLGGREESPRPPHASSITLLPSPAWADVVESKSHVVSTSGPNLSASPPPQRAGSGPNASTRATITFVSFAAAGAWHLTTEGSGLQLRSTLKHRLCTGYLVSLGTALLCFTPRHHFKHFPVSKTKEQIYRETDERGSVRMRRAFT</sequence>
<gene>
    <name evidence="2" type="ORF">KC01_LOCUS42145</name>
</gene>
<dbReference type="Proteomes" id="UP001497482">
    <property type="component" value="Chromosome 9"/>
</dbReference>